<dbReference type="AlphaFoldDB" id="A0A7X3MW91"/>
<gene>
    <name evidence="2" type="ORF">GR328_23435</name>
</gene>
<dbReference type="PANTHER" id="PTHR38457">
    <property type="entry name" value="REGULATOR ABRB-RELATED"/>
    <property type="match status" value="1"/>
</dbReference>
<dbReference type="PANTHER" id="PTHR38457:SF1">
    <property type="entry name" value="REGULATOR ABRB-RELATED"/>
    <property type="match status" value="1"/>
</dbReference>
<proteinExistence type="predicted"/>
<dbReference type="OrthoDB" id="7157734at2"/>
<dbReference type="InterPro" id="IPR007820">
    <property type="entry name" value="AbrB_fam"/>
</dbReference>
<dbReference type="EMBL" id="WURB01000032">
    <property type="protein sequence ID" value="MXQ14349.1"/>
    <property type="molecule type" value="Genomic_DNA"/>
</dbReference>
<keyword evidence="1" id="KW-0812">Transmembrane</keyword>
<dbReference type="PIRSF" id="PIRSF038991">
    <property type="entry name" value="Protein_AbrB"/>
    <property type="match status" value="1"/>
</dbReference>
<evidence type="ECO:0000256" key="1">
    <source>
        <dbReference type="SAM" id="Phobius"/>
    </source>
</evidence>
<keyword evidence="1" id="KW-0472">Membrane</keyword>
<dbReference type="GO" id="GO:0010468">
    <property type="term" value="P:regulation of gene expression"/>
    <property type="evidence" value="ECO:0007669"/>
    <property type="project" value="InterPro"/>
</dbReference>
<evidence type="ECO:0000313" key="2">
    <source>
        <dbReference type="EMBL" id="MXQ14349.1"/>
    </source>
</evidence>
<feature type="transmembrane region" description="Helical" evidence="1">
    <location>
        <begin position="16"/>
        <end position="36"/>
    </location>
</feature>
<keyword evidence="3" id="KW-1185">Reference proteome</keyword>
<dbReference type="Proteomes" id="UP000436483">
    <property type="component" value="Unassembled WGS sequence"/>
</dbReference>
<evidence type="ECO:0000313" key="3">
    <source>
        <dbReference type="Proteomes" id="UP000436483"/>
    </source>
</evidence>
<feature type="transmembrane region" description="Helical" evidence="1">
    <location>
        <begin position="304"/>
        <end position="326"/>
    </location>
</feature>
<feature type="transmembrane region" description="Helical" evidence="1">
    <location>
        <begin position="130"/>
        <end position="150"/>
    </location>
</feature>
<reference evidence="2 3" key="1">
    <citation type="submission" date="2019-12" db="EMBL/GenBank/DDBJ databases">
        <authorList>
            <person name="Yuan C.-G."/>
        </authorList>
    </citation>
    <scope>NUCLEOTIDE SEQUENCE [LARGE SCALE GENOMIC DNA]</scope>
    <source>
        <strain evidence="2 3">KCTC 23863</strain>
    </source>
</reference>
<dbReference type="NCBIfam" id="TIGR03082">
    <property type="entry name" value="Gneg_AbrB_dup"/>
    <property type="match status" value="2"/>
</dbReference>
<dbReference type="GO" id="GO:0016020">
    <property type="term" value="C:membrane"/>
    <property type="evidence" value="ECO:0007669"/>
    <property type="project" value="InterPro"/>
</dbReference>
<dbReference type="Pfam" id="PF05145">
    <property type="entry name" value="AbrB"/>
    <property type="match status" value="1"/>
</dbReference>
<protein>
    <submittedName>
        <fullName evidence="2">AbrB family transcriptional regulator</fullName>
    </submittedName>
</protein>
<feature type="transmembrane region" description="Helical" evidence="1">
    <location>
        <begin position="204"/>
        <end position="230"/>
    </location>
</feature>
<feature type="transmembrane region" description="Helical" evidence="1">
    <location>
        <begin position="242"/>
        <end position="267"/>
    </location>
</feature>
<dbReference type="InterPro" id="IPR017516">
    <property type="entry name" value="AbrB_dup"/>
</dbReference>
<feature type="transmembrane region" description="Helical" evidence="1">
    <location>
        <begin position="101"/>
        <end position="118"/>
    </location>
</feature>
<feature type="transmembrane region" description="Helical" evidence="1">
    <location>
        <begin position="48"/>
        <end position="68"/>
    </location>
</feature>
<feature type="transmembrane region" description="Helical" evidence="1">
    <location>
        <begin position="162"/>
        <end position="184"/>
    </location>
</feature>
<accession>A0A7X3MW91</accession>
<reference evidence="2 3" key="2">
    <citation type="submission" date="2020-01" db="EMBL/GenBank/DDBJ databases">
        <title>Microvirga sp. nov., an arsenate reduction bacterium isolated from Tibet hotspring sediments.</title>
        <authorList>
            <person name="Xian W.-D."/>
            <person name="Li W.-J."/>
        </authorList>
    </citation>
    <scope>NUCLEOTIDE SEQUENCE [LARGE SCALE GENOMIC DNA]</scope>
    <source>
        <strain evidence="2 3">KCTC 23863</strain>
    </source>
</reference>
<name>A0A7X3MW91_9HYPH</name>
<keyword evidence="1" id="KW-1133">Transmembrane helix</keyword>
<comment type="caution">
    <text evidence="2">The sequence shown here is derived from an EMBL/GenBank/DDBJ whole genome shotgun (WGS) entry which is preliminary data.</text>
</comment>
<feature type="transmembrane region" description="Helical" evidence="1">
    <location>
        <begin position="74"/>
        <end position="94"/>
    </location>
</feature>
<organism evidence="2 3">
    <name type="scientific">Microvirga makkahensis</name>
    <dbReference type="NCBI Taxonomy" id="1128670"/>
    <lineage>
        <taxon>Bacteria</taxon>
        <taxon>Pseudomonadati</taxon>
        <taxon>Pseudomonadota</taxon>
        <taxon>Alphaproteobacteria</taxon>
        <taxon>Hyphomicrobiales</taxon>
        <taxon>Methylobacteriaceae</taxon>
        <taxon>Microvirga</taxon>
    </lineage>
</organism>
<sequence length="338" mass="35001">MGTAGGFAADALNVPLAWMLGPLALCAIAAMTGIKLRPMPWAREAGQAVVGLAIGLRFIPSVLIATMALLPAMLVATIFVIVVTMISAFVLRPLARVERTTAFFATAAAGMADMAIVARERGGDADAVAVVHAIRMTAVVFVVPLLVVAFGDDGGIVIADAAVQSSYLVLALVLILCAGAALLLKPFKFPNPWLVGPMLLGATIGGTEVVTVTVPPVLIILAQLMIGIALGSRFQRDLIFRLPRVVMAATVTTGLLIGAAALGAAVLSHATGLSYATSFLALAPAGVTEMVITAKAMHLDTAAVTAFHMMRIAVIAATILLTFGIYERITRWIHGSRA</sequence>